<dbReference type="SUPFAM" id="SSF103473">
    <property type="entry name" value="MFS general substrate transporter"/>
    <property type="match status" value="1"/>
</dbReference>
<gene>
    <name evidence="6" type="ORF">GCM10012284_58480</name>
</gene>
<reference evidence="6" key="1">
    <citation type="journal article" date="2014" name="Int. J. Syst. Evol. Microbiol.">
        <title>Complete genome sequence of Corynebacterium casei LMG S-19264T (=DSM 44701T), isolated from a smear-ripened cheese.</title>
        <authorList>
            <consortium name="US DOE Joint Genome Institute (JGI-PGF)"/>
            <person name="Walter F."/>
            <person name="Albersmeier A."/>
            <person name="Kalinowski J."/>
            <person name="Ruckert C."/>
        </authorList>
    </citation>
    <scope>NUCLEOTIDE SEQUENCE</scope>
    <source>
        <strain evidence="6">CGMCC 4.7299</strain>
    </source>
</reference>
<dbReference type="EMBL" id="BMMX01000050">
    <property type="protein sequence ID" value="GGL16150.1"/>
    <property type="molecule type" value="Genomic_DNA"/>
</dbReference>
<evidence type="ECO:0000256" key="5">
    <source>
        <dbReference type="SAM" id="Phobius"/>
    </source>
</evidence>
<feature type="compositionally biased region" description="Basic residues" evidence="4">
    <location>
        <begin position="149"/>
        <end position="170"/>
    </location>
</feature>
<dbReference type="PANTHER" id="PTHR23535">
    <property type="entry name" value="SUGAR EFFLUX TRANSPORTER A-RELATED"/>
    <property type="match status" value="1"/>
</dbReference>
<protein>
    <recommendedName>
        <fullName evidence="8">Major Facilitator Superfamily protein</fullName>
    </recommendedName>
</protein>
<dbReference type="Proteomes" id="UP000656042">
    <property type="component" value="Unassembled WGS sequence"/>
</dbReference>
<keyword evidence="7" id="KW-1185">Reference proteome</keyword>
<accession>A0A8J3C6G5</accession>
<proteinExistence type="predicted"/>
<comment type="subcellular location">
    <subcellularLocation>
        <location evidence="1">Cell membrane</location>
        <topology evidence="1">Multi-pass membrane protein</topology>
    </subcellularLocation>
</comment>
<reference evidence="6" key="2">
    <citation type="submission" date="2020-09" db="EMBL/GenBank/DDBJ databases">
        <authorList>
            <person name="Sun Q."/>
            <person name="Zhou Y."/>
        </authorList>
    </citation>
    <scope>NUCLEOTIDE SEQUENCE</scope>
    <source>
        <strain evidence="6">CGMCC 4.7299</strain>
    </source>
</reference>
<dbReference type="RefSeq" id="WP_229716258.1">
    <property type="nucleotide sequence ID" value="NZ_BMMX01000050.1"/>
</dbReference>
<evidence type="ECO:0000313" key="6">
    <source>
        <dbReference type="EMBL" id="GGL16150.1"/>
    </source>
</evidence>
<dbReference type="Gene3D" id="1.20.1250.20">
    <property type="entry name" value="MFS general substrate transporter like domains"/>
    <property type="match status" value="1"/>
</dbReference>
<evidence type="ECO:0008006" key="8">
    <source>
        <dbReference type="Google" id="ProtNLM"/>
    </source>
</evidence>
<evidence type="ECO:0000256" key="3">
    <source>
        <dbReference type="ARBA" id="ARBA00022475"/>
    </source>
</evidence>
<evidence type="ECO:0000256" key="4">
    <source>
        <dbReference type="SAM" id="MobiDB-lite"/>
    </source>
</evidence>
<dbReference type="GO" id="GO:0005886">
    <property type="term" value="C:plasma membrane"/>
    <property type="evidence" value="ECO:0007669"/>
    <property type="project" value="UniProtKB-SubCell"/>
</dbReference>
<keyword evidence="5" id="KW-0472">Membrane</keyword>
<feature type="transmembrane region" description="Helical" evidence="5">
    <location>
        <begin position="38"/>
        <end position="57"/>
    </location>
</feature>
<feature type="region of interest" description="Disordered" evidence="4">
    <location>
        <begin position="149"/>
        <end position="178"/>
    </location>
</feature>
<dbReference type="AlphaFoldDB" id="A0A8J3C6G5"/>
<feature type="transmembrane region" description="Helical" evidence="5">
    <location>
        <begin position="64"/>
        <end position="84"/>
    </location>
</feature>
<name>A0A8J3C6G5_9ACTN</name>
<organism evidence="6 7">
    <name type="scientific">Mangrovihabitans endophyticus</name>
    <dbReference type="NCBI Taxonomy" id="1751298"/>
    <lineage>
        <taxon>Bacteria</taxon>
        <taxon>Bacillati</taxon>
        <taxon>Actinomycetota</taxon>
        <taxon>Actinomycetes</taxon>
        <taxon>Micromonosporales</taxon>
        <taxon>Micromonosporaceae</taxon>
        <taxon>Mangrovihabitans</taxon>
    </lineage>
</organism>
<evidence type="ECO:0000256" key="2">
    <source>
        <dbReference type="ARBA" id="ARBA00022448"/>
    </source>
</evidence>
<dbReference type="PANTHER" id="PTHR23535:SF1">
    <property type="entry name" value="MFS FAMILY TRANSPORT PROTEIN"/>
    <property type="match status" value="1"/>
</dbReference>
<feature type="transmembrane region" description="Helical" evidence="5">
    <location>
        <begin position="90"/>
        <end position="111"/>
    </location>
</feature>
<keyword evidence="5" id="KW-1133">Transmembrane helix</keyword>
<comment type="caution">
    <text evidence="6">The sequence shown here is derived from an EMBL/GenBank/DDBJ whole genome shotgun (WGS) entry which is preliminary data.</text>
</comment>
<dbReference type="GO" id="GO:0071916">
    <property type="term" value="F:dipeptide transmembrane transporter activity"/>
    <property type="evidence" value="ECO:0007669"/>
    <property type="project" value="TreeGrafter"/>
</dbReference>
<evidence type="ECO:0000313" key="7">
    <source>
        <dbReference type="Proteomes" id="UP000656042"/>
    </source>
</evidence>
<keyword evidence="3" id="KW-1003">Cell membrane</keyword>
<keyword evidence="5" id="KW-0812">Transmembrane</keyword>
<keyword evidence="2" id="KW-0813">Transport</keyword>
<dbReference type="InterPro" id="IPR036259">
    <property type="entry name" value="MFS_trans_sf"/>
</dbReference>
<sequence length="178" mass="18834">MLIPTGSLLWGLQFAFLNPALALLLVTVYDATPGEIGWALAIYNTGGFAASLIVPAYADRAGDYLRPMLACGVLTLALAAVLATNTSLPFAVLALVVLGGPAGVGSSLLFAHLKHTGAAPRDVVRTRALVSFAWVAGPPLATAHRRVRLTGNPRRHRSSRGVQHRHHREHARLTGPRG</sequence>
<evidence type="ECO:0000256" key="1">
    <source>
        <dbReference type="ARBA" id="ARBA00004651"/>
    </source>
</evidence>